<organism evidence="2 3">
    <name type="scientific">Sphingomonas kyeonggiensis</name>
    <dbReference type="NCBI Taxonomy" id="1268553"/>
    <lineage>
        <taxon>Bacteria</taxon>
        <taxon>Pseudomonadati</taxon>
        <taxon>Pseudomonadota</taxon>
        <taxon>Alphaproteobacteria</taxon>
        <taxon>Sphingomonadales</taxon>
        <taxon>Sphingomonadaceae</taxon>
        <taxon>Sphingomonas</taxon>
    </lineage>
</organism>
<proteinExistence type="predicted"/>
<name>A0A7W6JTB1_9SPHN</name>
<dbReference type="RefSeq" id="WP_183998477.1">
    <property type="nucleotide sequence ID" value="NZ_JACIEH010000002.1"/>
</dbReference>
<evidence type="ECO:0000313" key="2">
    <source>
        <dbReference type="EMBL" id="MBB4099183.1"/>
    </source>
</evidence>
<dbReference type="Proteomes" id="UP000557392">
    <property type="component" value="Unassembled WGS sequence"/>
</dbReference>
<gene>
    <name evidence="2" type="ORF">GGR46_002747</name>
</gene>
<comment type="caution">
    <text evidence="2">The sequence shown here is derived from an EMBL/GenBank/DDBJ whole genome shotgun (WGS) entry which is preliminary data.</text>
</comment>
<evidence type="ECO:0000259" key="1">
    <source>
        <dbReference type="Pfam" id="PF14065"/>
    </source>
</evidence>
<accession>A0A7W6JTB1</accession>
<sequence>MAGLAAVNQVGESIVKLLDARRELLSADGLLGPVPKALKINHLSLGDLATKTEPTSDCSLTCYRVKMSDHPAQRLRTGDAPSSTSLAVDLHYLVTAWPSKVADEQAIISWVMLELLANPLLDRSLLPNDGSWGSDETVQIVPDTMSDDELFRIWGALQRRYRMSATFKARVVRIGYGQTPDYPAVVASRFGFANVDPMAETV</sequence>
<feature type="domain" description="Pvc16 N-terminal" evidence="1">
    <location>
        <begin position="27"/>
        <end position="186"/>
    </location>
</feature>
<dbReference type="AlphaFoldDB" id="A0A7W6JTB1"/>
<evidence type="ECO:0000313" key="3">
    <source>
        <dbReference type="Proteomes" id="UP000557392"/>
    </source>
</evidence>
<dbReference type="InterPro" id="IPR025351">
    <property type="entry name" value="Pvc16_N"/>
</dbReference>
<dbReference type="EMBL" id="JACIEH010000002">
    <property type="protein sequence ID" value="MBB4099183.1"/>
    <property type="molecule type" value="Genomic_DNA"/>
</dbReference>
<reference evidence="2 3" key="1">
    <citation type="submission" date="2020-08" db="EMBL/GenBank/DDBJ databases">
        <title>Genomic Encyclopedia of Type Strains, Phase IV (KMG-IV): sequencing the most valuable type-strain genomes for metagenomic binning, comparative biology and taxonomic classification.</title>
        <authorList>
            <person name="Goeker M."/>
        </authorList>
    </citation>
    <scope>NUCLEOTIDE SEQUENCE [LARGE SCALE GENOMIC DNA]</scope>
    <source>
        <strain evidence="2 3">DSM 101806</strain>
    </source>
</reference>
<keyword evidence="3" id="KW-1185">Reference proteome</keyword>
<dbReference type="Pfam" id="PF14065">
    <property type="entry name" value="Pvc16_N"/>
    <property type="match status" value="1"/>
</dbReference>
<protein>
    <recommendedName>
        <fullName evidence="1">Pvc16 N-terminal domain-containing protein</fullName>
    </recommendedName>
</protein>